<dbReference type="InterPro" id="IPR013264">
    <property type="entry name" value="DNAG_N"/>
</dbReference>
<keyword evidence="3 12" id="KW-0808">Transferase</keyword>
<keyword evidence="4 12" id="KW-0548">Nucleotidyltransferase</keyword>
<dbReference type="SMART" id="SM00493">
    <property type="entry name" value="TOPRIM"/>
    <property type="match status" value="1"/>
</dbReference>
<dbReference type="Gene3D" id="3.90.980.10">
    <property type="entry name" value="DNA primase, catalytic core, N-terminal domain"/>
    <property type="match status" value="1"/>
</dbReference>
<evidence type="ECO:0000313" key="16">
    <source>
        <dbReference type="EMBL" id="OFW55565.1"/>
    </source>
</evidence>
<proteinExistence type="inferred from homology"/>
<dbReference type="EMBL" id="MELK01000053">
    <property type="protein sequence ID" value="OFW55565.1"/>
    <property type="molecule type" value="Genomic_DNA"/>
</dbReference>
<dbReference type="InterPro" id="IPR006171">
    <property type="entry name" value="TOPRIM_dom"/>
</dbReference>
<dbReference type="InterPro" id="IPR036977">
    <property type="entry name" value="DNA_primase_Znf_CHC2"/>
</dbReference>
<gene>
    <name evidence="12" type="primary">dnaG</name>
    <name evidence="16" type="ORF">A2Y75_09650</name>
</gene>
<evidence type="ECO:0000256" key="10">
    <source>
        <dbReference type="ARBA" id="ARBA00023125"/>
    </source>
</evidence>
<keyword evidence="10 12" id="KW-0238">DNA-binding</keyword>
<dbReference type="PROSITE" id="PS50880">
    <property type="entry name" value="TOPRIM"/>
    <property type="match status" value="1"/>
</dbReference>
<evidence type="ECO:0000256" key="8">
    <source>
        <dbReference type="ARBA" id="ARBA00022833"/>
    </source>
</evidence>
<evidence type="ECO:0000256" key="11">
    <source>
        <dbReference type="ARBA" id="ARBA00023163"/>
    </source>
</evidence>
<comment type="catalytic activity">
    <reaction evidence="12">
        <text>ssDNA + n NTP = ssDNA/pppN(pN)n-1 hybrid + (n-1) diphosphate.</text>
        <dbReference type="EC" id="2.7.7.101"/>
    </reaction>
</comment>
<comment type="function">
    <text evidence="12 13">RNA polymerase that catalyzes the synthesis of short RNA molecules used as primers for DNA polymerase during DNA replication.</text>
</comment>
<dbReference type="InterPro" id="IPR016136">
    <property type="entry name" value="DNA_helicase_N/primase_C"/>
</dbReference>
<dbReference type="InterPro" id="IPR006295">
    <property type="entry name" value="DNA_primase_DnaG"/>
</dbReference>
<dbReference type="InterPro" id="IPR034151">
    <property type="entry name" value="TOPRIM_DnaG_bac"/>
</dbReference>
<dbReference type="STRING" id="1797197.A2Y75_09650"/>
<evidence type="ECO:0000256" key="7">
    <source>
        <dbReference type="ARBA" id="ARBA00022771"/>
    </source>
</evidence>
<feature type="zinc finger region" description="CHC2-type" evidence="12 14">
    <location>
        <begin position="41"/>
        <end position="65"/>
    </location>
</feature>
<comment type="caution">
    <text evidence="16">The sequence shown here is derived from an EMBL/GenBank/DDBJ whole genome shotgun (WGS) entry which is preliminary data.</text>
</comment>
<dbReference type="FunFam" id="3.90.580.10:FF:000001">
    <property type="entry name" value="DNA primase"/>
    <property type="match status" value="1"/>
</dbReference>
<dbReference type="Gene3D" id="3.90.580.10">
    <property type="entry name" value="Zinc finger, CHC2-type domain"/>
    <property type="match status" value="1"/>
</dbReference>
<comment type="subunit">
    <text evidence="12">Monomer. Interacts with DnaB.</text>
</comment>
<dbReference type="Pfam" id="PF13155">
    <property type="entry name" value="Toprim_2"/>
    <property type="match status" value="1"/>
</dbReference>
<evidence type="ECO:0000313" key="17">
    <source>
        <dbReference type="Proteomes" id="UP000177876"/>
    </source>
</evidence>
<sequence>MARGRIRDEDLEALRDQSDIVDIISDYVQLKKAGRLYKGLCPFHDEKTPSFMVDPSKQLYHCFGCSEGGNIFSFLKKKEGLEFREAAERLAARTGFTLRYEGVSKEASEVEDRRARLYRINQWAADVYSVVLTKDAGKVARDYLTSRDFDDEIIRLFHLGFAPASYDFLYRQAMRKGIGASDFVGVGLGIKGERGIYDRFRGRLIFPIRDLQDRVIAFGGRVIGEGQPKYLNSPETALYVKSKHLYNLNLARREIVSSGYAILVEGYTDVIGLWQAGIRNVAATLGTALSEEHFRLLSRLTERVVFAFDADAAGVSASERGLDFYDQFNLDLRVMVMEKGLDPADFVASQGKDGFLQKVESSLPLIDFCLEQLLREHDASDANARLRAVRKGSQLLGTLDSDIEHERYIKRMADWAGSNYDTVHDIYQQSRVPGKSAKSNLAESNIAMPPQIKVERELLRLVVHHLYLLERLRDELDTGLFIDQVNRSILQALLEVQPDGDSLKNGGRTISRLIEKMESEQVRNFLAGLIFDKSGNVDNIDRDGVDSIYVDLLTSLKEFYFERQIRRLKKDLEGLSSTPQRDHKREGEVTEEICALERLKRELR</sequence>
<evidence type="ECO:0000256" key="9">
    <source>
        <dbReference type="ARBA" id="ARBA00022842"/>
    </source>
</evidence>
<dbReference type="Pfam" id="PF01807">
    <property type="entry name" value="Zn_ribbon_DnaG"/>
    <property type="match status" value="1"/>
</dbReference>
<feature type="domain" description="Toprim" evidence="15">
    <location>
        <begin position="259"/>
        <end position="340"/>
    </location>
</feature>
<dbReference type="Pfam" id="PF08275">
    <property type="entry name" value="DNAG_N"/>
    <property type="match status" value="1"/>
</dbReference>
<dbReference type="InterPro" id="IPR019475">
    <property type="entry name" value="DNA_primase_DnaB-bd"/>
</dbReference>
<comment type="similarity">
    <text evidence="12 13">Belongs to the DnaG primase family.</text>
</comment>
<dbReference type="EC" id="2.7.7.101" evidence="12"/>
<keyword evidence="8 12" id="KW-0862">Zinc</keyword>
<comment type="cofactor">
    <cofactor evidence="12 13 14">
        <name>Zn(2+)</name>
        <dbReference type="ChEBI" id="CHEBI:29105"/>
    </cofactor>
    <text evidence="12 13 14">Binds 1 zinc ion per monomer.</text>
</comment>
<dbReference type="InterPro" id="IPR030846">
    <property type="entry name" value="DnaG_bac"/>
</dbReference>
<dbReference type="SUPFAM" id="SSF57783">
    <property type="entry name" value="Zinc beta-ribbon"/>
    <property type="match status" value="1"/>
</dbReference>
<evidence type="ECO:0000259" key="15">
    <source>
        <dbReference type="PROSITE" id="PS50880"/>
    </source>
</evidence>
<dbReference type="GO" id="GO:0000428">
    <property type="term" value="C:DNA-directed RNA polymerase complex"/>
    <property type="evidence" value="ECO:0007669"/>
    <property type="project" value="UniProtKB-KW"/>
</dbReference>
<keyword evidence="5 12" id="KW-0235">DNA replication</keyword>
<name>A0A1F2WFE2_9ACTN</name>
<dbReference type="GO" id="GO:0008270">
    <property type="term" value="F:zinc ion binding"/>
    <property type="evidence" value="ECO:0007669"/>
    <property type="project" value="UniProtKB-UniRule"/>
</dbReference>
<evidence type="ECO:0000256" key="14">
    <source>
        <dbReference type="PIRSR" id="PIRSR002811-1"/>
    </source>
</evidence>
<dbReference type="GO" id="GO:1990077">
    <property type="term" value="C:primosome complex"/>
    <property type="evidence" value="ECO:0007669"/>
    <property type="project" value="UniProtKB-KW"/>
</dbReference>
<dbReference type="PANTHER" id="PTHR30313:SF2">
    <property type="entry name" value="DNA PRIMASE"/>
    <property type="match status" value="1"/>
</dbReference>
<dbReference type="InterPro" id="IPR002694">
    <property type="entry name" value="Znf_CHC2"/>
</dbReference>
<keyword evidence="7 12" id="KW-0863">Zinc-finger</keyword>
<dbReference type="GO" id="GO:0003677">
    <property type="term" value="F:DNA binding"/>
    <property type="evidence" value="ECO:0007669"/>
    <property type="project" value="UniProtKB-KW"/>
</dbReference>
<evidence type="ECO:0000256" key="3">
    <source>
        <dbReference type="ARBA" id="ARBA00022679"/>
    </source>
</evidence>
<evidence type="ECO:0000256" key="6">
    <source>
        <dbReference type="ARBA" id="ARBA00022723"/>
    </source>
</evidence>
<dbReference type="SUPFAM" id="SSF56731">
    <property type="entry name" value="DNA primase core"/>
    <property type="match status" value="1"/>
</dbReference>
<evidence type="ECO:0000256" key="12">
    <source>
        <dbReference type="HAMAP-Rule" id="MF_00974"/>
    </source>
</evidence>
<evidence type="ECO:0000256" key="2">
    <source>
        <dbReference type="ARBA" id="ARBA00022515"/>
    </source>
</evidence>
<dbReference type="PANTHER" id="PTHR30313">
    <property type="entry name" value="DNA PRIMASE"/>
    <property type="match status" value="1"/>
</dbReference>
<dbReference type="Gene3D" id="3.40.1360.10">
    <property type="match status" value="1"/>
</dbReference>
<organism evidence="16 17">
    <name type="scientific">Candidatus Solincola sediminis</name>
    <dbReference type="NCBI Taxonomy" id="1797199"/>
    <lineage>
        <taxon>Bacteria</taxon>
        <taxon>Bacillati</taxon>
        <taxon>Actinomycetota</taxon>
        <taxon>Candidatus Geothermincolia</taxon>
        <taxon>Candidatus Geothermincolales</taxon>
        <taxon>Candidatus Geothermincolaceae</taxon>
        <taxon>Candidatus Solincola</taxon>
    </lineage>
</organism>
<dbReference type="NCBIfam" id="TIGR01391">
    <property type="entry name" value="dnaG"/>
    <property type="match status" value="1"/>
</dbReference>
<keyword evidence="9" id="KW-0460">Magnesium</keyword>
<dbReference type="InterPro" id="IPR050219">
    <property type="entry name" value="DnaG_primase"/>
</dbReference>
<keyword evidence="6 12" id="KW-0479">Metal-binding</keyword>
<dbReference type="PIRSF" id="PIRSF002811">
    <property type="entry name" value="DnaG"/>
    <property type="match status" value="1"/>
</dbReference>
<protein>
    <recommendedName>
        <fullName evidence="12 13">DNA primase</fullName>
        <ecNumber evidence="12">2.7.7.101</ecNumber>
    </recommendedName>
</protein>
<evidence type="ECO:0000256" key="13">
    <source>
        <dbReference type="PIRNR" id="PIRNR002811"/>
    </source>
</evidence>
<keyword evidence="1 12" id="KW-0240">DNA-directed RNA polymerase</keyword>
<dbReference type="CDD" id="cd03364">
    <property type="entry name" value="TOPRIM_DnaG_primases"/>
    <property type="match status" value="1"/>
</dbReference>
<reference evidence="16 17" key="1">
    <citation type="journal article" date="2016" name="Nat. Commun.">
        <title>Thousands of microbial genomes shed light on interconnected biogeochemical processes in an aquifer system.</title>
        <authorList>
            <person name="Anantharaman K."/>
            <person name="Brown C.T."/>
            <person name="Hug L.A."/>
            <person name="Sharon I."/>
            <person name="Castelle C.J."/>
            <person name="Probst A.J."/>
            <person name="Thomas B.C."/>
            <person name="Singh A."/>
            <person name="Wilkins M.J."/>
            <person name="Karaoz U."/>
            <person name="Brodie E.L."/>
            <person name="Williams K.H."/>
            <person name="Hubbard S.S."/>
            <person name="Banfield J.F."/>
        </authorList>
    </citation>
    <scope>NUCLEOTIDE SEQUENCE [LARGE SCALE GENOMIC DNA]</scope>
</reference>
<dbReference type="Gene3D" id="1.10.860.10">
    <property type="entry name" value="DNAb Helicase, Chain A"/>
    <property type="match status" value="1"/>
</dbReference>
<evidence type="ECO:0000256" key="1">
    <source>
        <dbReference type="ARBA" id="ARBA00022478"/>
    </source>
</evidence>
<dbReference type="GO" id="GO:0006269">
    <property type="term" value="P:DNA replication, synthesis of primer"/>
    <property type="evidence" value="ECO:0007669"/>
    <property type="project" value="UniProtKB-UniRule"/>
</dbReference>
<dbReference type="HAMAP" id="MF_00974">
    <property type="entry name" value="DNA_primase_DnaG"/>
    <property type="match status" value="1"/>
</dbReference>
<dbReference type="SMART" id="SM00400">
    <property type="entry name" value="ZnF_CHCC"/>
    <property type="match status" value="1"/>
</dbReference>
<keyword evidence="11 12" id="KW-0804">Transcription</keyword>
<evidence type="ECO:0000256" key="5">
    <source>
        <dbReference type="ARBA" id="ARBA00022705"/>
    </source>
</evidence>
<keyword evidence="2 12" id="KW-0639">Primosome</keyword>
<dbReference type="Pfam" id="PF10410">
    <property type="entry name" value="DnaB_bind"/>
    <property type="match status" value="1"/>
</dbReference>
<accession>A0A1F2WFE2</accession>
<dbReference type="GO" id="GO:0003899">
    <property type="term" value="F:DNA-directed RNA polymerase activity"/>
    <property type="evidence" value="ECO:0007669"/>
    <property type="project" value="UniProtKB-UniRule"/>
</dbReference>
<dbReference type="AlphaFoldDB" id="A0A1F2WFE2"/>
<dbReference type="GO" id="GO:0005737">
    <property type="term" value="C:cytoplasm"/>
    <property type="evidence" value="ECO:0007669"/>
    <property type="project" value="TreeGrafter"/>
</dbReference>
<comment type="domain">
    <text evidence="12">Contains an N-terminal zinc-binding domain, a central core domain that contains the primase activity, and a C-terminal DnaB-binding domain.</text>
</comment>
<dbReference type="Proteomes" id="UP000177876">
    <property type="component" value="Unassembled WGS sequence"/>
</dbReference>
<evidence type="ECO:0000256" key="4">
    <source>
        <dbReference type="ARBA" id="ARBA00022695"/>
    </source>
</evidence>
<dbReference type="InterPro" id="IPR037068">
    <property type="entry name" value="DNA_primase_core_N_sf"/>
</dbReference>